<dbReference type="Proteomes" id="UP001167160">
    <property type="component" value="Unassembled WGS sequence"/>
</dbReference>
<proteinExistence type="predicted"/>
<organism evidence="2 3">
    <name type="scientific">Streptomyces meridianus</name>
    <dbReference type="NCBI Taxonomy" id="2938945"/>
    <lineage>
        <taxon>Bacteria</taxon>
        <taxon>Bacillati</taxon>
        <taxon>Actinomycetota</taxon>
        <taxon>Actinomycetes</taxon>
        <taxon>Kitasatosporales</taxon>
        <taxon>Streptomycetaceae</taxon>
        <taxon>Streptomyces</taxon>
    </lineage>
</organism>
<feature type="compositionally biased region" description="Basic and acidic residues" evidence="1">
    <location>
        <begin position="100"/>
        <end position="112"/>
    </location>
</feature>
<dbReference type="EMBL" id="JAMQGM010000043">
    <property type="protein sequence ID" value="MCM2579581.1"/>
    <property type="molecule type" value="Genomic_DNA"/>
</dbReference>
<accession>A0ABT0XAM8</accession>
<dbReference type="RefSeq" id="WP_251417561.1">
    <property type="nucleotide sequence ID" value="NZ_JAMQGM010000043.1"/>
</dbReference>
<evidence type="ECO:0000256" key="1">
    <source>
        <dbReference type="SAM" id="MobiDB-lite"/>
    </source>
</evidence>
<reference evidence="2" key="1">
    <citation type="journal article" date="2023" name="Int. J. Syst. Evol. Microbiol.">
        <title>Streptomyces meridianus sp. nov. isolated from brackish water of the Tagus estuary in Alcochete, Portugal.</title>
        <authorList>
            <person name="Santos J.D.N."/>
            <person name="Klimek D."/>
            <person name="Calusinska M."/>
            <person name="Lobo Da Cunha A."/>
            <person name="Catita J."/>
            <person name="Goncalves H."/>
            <person name="Gonzalez I."/>
            <person name="Reyes F."/>
            <person name="Lage O.M."/>
        </authorList>
    </citation>
    <scope>NUCLEOTIDE SEQUENCE</scope>
    <source>
        <strain evidence="2">MTZ3.1</strain>
    </source>
</reference>
<evidence type="ECO:0000313" key="2">
    <source>
        <dbReference type="EMBL" id="MCM2579581.1"/>
    </source>
</evidence>
<comment type="caution">
    <text evidence="2">The sequence shown here is derived from an EMBL/GenBank/DDBJ whole genome shotgun (WGS) entry which is preliminary data.</text>
</comment>
<name>A0ABT0XAM8_9ACTN</name>
<feature type="region of interest" description="Disordered" evidence="1">
    <location>
        <begin position="100"/>
        <end position="141"/>
    </location>
</feature>
<sequence>MAATAPHWEAAGCVRGGSLARLHTRKIVEDTETGSCTWEFGVHVYGPDAAALAGTMAERIITWDRKYRHTTPVLTVRPVARSGPSDADVHTVVKRCARLEFRRPAPDVEPDRPLTPSPATSGRRPRRVGGQGGEPLPPALS</sequence>
<gene>
    <name evidence="2" type="ORF">M1E25_19880</name>
</gene>
<protein>
    <submittedName>
        <fullName evidence="2">Uncharacterized protein</fullName>
    </submittedName>
</protein>
<keyword evidence="3" id="KW-1185">Reference proteome</keyword>
<evidence type="ECO:0000313" key="3">
    <source>
        <dbReference type="Proteomes" id="UP001167160"/>
    </source>
</evidence>